<keyword evidence="4" id="KW-0472">Membrane</keyword>
<evidence type="ECO:0000256" key="4">
    <source>
        <dbReference type="SAM" id="Phobius"/>
    </source>
</evidence>
<gene>
    <name evidence="5" type="ORF">KS4_26080</name>
</gene>
<dbReference type="Proteomes" id="UP000317369">
    <property type="component" value="Chromosome"/>
</dbReference>
<dbReference type="EMBL" id="CP036425">
    <property type="protein sequence ID" value="QDU34538.1"/>
    <property type="molecule type" value="Genomic_DNA"/>
</dbReference>
<evidence type="ECO:0000256" key="3">
    <source>
        <dbReference type="ARBA" id="ARBA00022679"/>
    </source>
</evidence>
<keyword evidence="4" id="KW-0812">Transmembrane</keyword>
<name>A0A517YWD7_9BACT</name>
<keyword evidence="2" id="KW-0328">Glycosyltransferase</keyword>
<dbReference type="Gene3D" id="3.90.550.10">
    <property type="entry name" value="Spore Coat Polysaccharide Biosynthesis Protein SpsA, Chain A"/>
    <property type="match status" value="1"/>
</dbReference>
<dbReference type="GO" id="GO:0016757">
    <property type="term" value="F:glycosyltransferase activity"/>
    <property type="evidence" value="ECO:0007669"/>
    <property type="project" value="UniProtKB-KW"/>
</dbReference>
<dbReference type="CDD" id="cd06438">
    <property type="entry name" value="EpsO_like"/>
    <property type="match status" value="1"/>
</dbReference>
<dbReference type="OrthoDB" id="9797391at2"/>
<keyword evidence="4" id="KW-1133">Transmembrane helix</keyword>
<organism evidence="5 6">
    <name type="scientific">Poriferisphaera corsica</name>
    <dbReference type="NCBI Taxonomy" id="2528020"/>
    <lineage>
        <taxon>Bacteria</taxon>
        <taxon>Pseudomonadati</taxon>
        <taxon>Planctomycetota</taxon>
        <taxon>Phycisphaerae</taxon>
        <taxon>Phycisphaerales</taxon>
        <taxon>Phycisphaeraceae</taxon>
        <taxon>Poriferisphaera</taxon>
    </lineage>
</organism>
<accession>A0A517YWD7</accession>
<dbReference type="RefSeq" id="WP_145078510.1">
    <property type="nucleotide sequence ID" value="NZ_CP036425.1"/>
</dbReference>
<feature type="transmembrane region" description="Helical" evidence="4">
    <location>
        <begin position="299"/>
        <end position="328"/>
    </location>
</feature>
<dbReference type="PANTHER" id="PTHR43630">
    <property type="entry name" value="POLY-BETA-1,6-N-ACETYL-D-GLUCOSAMINE SYNTHASE"/>
    <property type="match status" value="1"/>
</dbReference>
<dbReference type="AlphaFoldDB" id="A0A517YWD7"/>
<protein>
    <submittedName>
        <fullName evidence="5">N-glycosyltransferase</fullName>
    </submittedName>
</protein>
<keyword evidence="6" id="KW-1185">Reference proteome</keyword>
<sequence length="401" mass="45965">MSLDIAYVIIWFAVVLTAGSLWFLILELLLSLKNINNSVVSLNCDDSKLDLRNQIAVVVPAHNEEACISRTLKNICNQIDENDILVVVAHNCNDHTVELSSVYTDEIITVDDSSQIGKSYAIAAAQNYLKDKTFDAVVIIDADCEISSGLIKQVTTKAVQQQRPVQSIYTLNFPNIDSDYASMSALAFYIKNKMRAIGLYNITGMANVTGSGFALPNNLFLDYNFDHGHIVEDMKMGIDFMLIDKAPILDCSFINSDLPRNDVDIHLQRQRWEHGHIQIIAEFVPQFIKKMYKSPKLSLLLFCIDLVFPPLALYFMLLFVIEFITIILSIVFDYYLPVLLLFVTNIIFVIIFFYAIWWHDQDRVLKSLWWRLPKYMIRKVPIYLRAMLGNYSGWNKTKRTS</sequence>
<feature type="transmembrane region" description="Helical" evidence="4">
    <location>
        <begin position="334"/>
        <end position="357"/>
    </location>
</feature>
<dbReference type="Pfam" id="PF13641">
    <property type="entry name" value="Glyco_tranf_2_3"/>
    <property type="match status" value="1"/>
</dbReference>
<reference evidence="5 6" key="1">
    <citation type="submission" date="2019-02" db="EMBL/GenBank/DDBJ databases">
        <title>Deep-cultivation of Planctomycetes and their phenomic and genomic characterization uncovers novel biology.</title>
        <authorList>
            <person name="Wiegand S."/>
            <person name="Jogler M."/>
            <person name="Boedeker C."/>
            <person name="Pinto D."/>
            <person name="Vollmers J."/>
            <person name="Rivas-Marin E."/>
            <person name="Kohn T."/>
            <person name="Peeters S.H."/>
            <person name="Heuer A."/>
            <person name="Rast P."/>
            <person name="Oberbeckmann S."/>
            <person name="Bunk B."/>
            <person name="Jeske O."/>
            <person name="Meyerdierks A."/>
            <person name="Storesund J.E."/>
            <person name="Kallscheuer N."/>
            <person name="Luecker S."/>
            <person name="Lage O.M."/>
            <person name="Pohl T."/>
            <person name="Merkel B.J."/>
            <person name="Hornburger P."/>
            <person name="Mueller R.-W."/>
            <person name="Bruemmer F."/>
            <person name="Labrenz M."/>
            <person name="Spormann A.M."/>
            <person name="Op den Camp H."/>
            <person name="Overmann J."/>
            <person name="Amann R."/>
            <person name="Jetten M.S.M."/>
            <person name="Mascher T."/>
            <person name="Medema M.H."/>
            <person name="Devos D.P."/>
            <person name="Kaster A.-K."/>
            <person name="Ovreas L."/>
            <person name="Rohde M."/>
            <person name="Galperin M.Y."/>
            <person name="Jogler C."/>
        </authorList>
    </citation>
    <scope>NUCLEOTIDE SEQUENCE [LARGE SCALE GENOMIC DNA]</scope>
    <source>
        <strain evidence="5 6">KS4</strain>
    </source>
</reference>
<dbReference type="PANTHER" id="PTHR43630:SF1">
    <property type="entry name" value="POLY-BETA-1,6-N-ACETYL-D-GLUCOSAMINE SYNTHASE"/>
    <property type="match status" value="1"/>
</dbReference>
<comment type="similarity">
    <text evidence="1">Belongs to the glycosyltransferase 2 family.</text>
</comment>
<keyword evidence="3 5" id="KW-0808">Transferase</keyword>
<dbReference type="KEGG" id="pcor:KS4_26080"/>
<evidence type="ECO:0000313" key="6">
    <source>
        <dbReference type="Proteomes" id="UP000317369"/>
    </source>
</evidence>
<dbReference type="InterPro" id="IPR029044">
    <property type="entry name" value="Nucleotide-diphossugar_trans"/>
</dbReference>
<dbReference type="SUPFAM" id="SSF53448">
    <property type="entry name" value="Nucleotide-diphospho-sugar transferases"/>
    <property type="match status" value="1"/>
</dbReference>
<feature type="transmembrane region" description="Helical" evidence="4">
    <location>
        <begin position="6"/>
        <end position="30"/>
    </location>
</feature>
<evidence type="ECO:0000256" key="1">
    <source>
        <dbReference type="ARBA" id="ARBA00006739"/>
    </source>
</evidence>
<evidence type="ECO:0000256" key="2">
    <source>
        <dbReference type="ARBA" id="ARBA00022676"/>
    </source>
</evidence>
<proteinExistence type="inferred from homology"/>
<evidence type="ECO:0000313" key="5">
    <source>
        <dbReference type="EMBL" id="QDU34538.1"/>
    </source>
</evidence>